<dbReference type="SUPFAM" id="SSF46785">
    <property type="entry name" value="Winged helix' DNA-binding domain"/>
    <property type="match status" value="1"/>
</dbReference>
<organism evidence="5 6">
    <name type="scientific">Actinocatenispora rupis</name>
    <dbReference type="NCBI Taxonomy" id="519421"/>
    <lineage>
        <taxon>Bacteria</taxon>
        <taxon>Bacillati</taxon>
        <taxon>Actinomycetota</taxon>
        <taxon>Actinomycetes</taxon>
        <taxon>Micromonosporales</taxon>
        <taxon>Micromonosporaceae</taxon>
        <taxon>Actinocatenispora</taxon>
    </lineage>
</organism>
<evidence type="ECO:0000313" key="5">
    <source>
        <dbReference type="EMBL" id="GID13165.1"/>
    </source>
</evidence>
<dbReference type="RefSeq" id="WP_203659921.1">
    <property type="nucleotide sequence ID" value="NZ_BAAAZM010000007.1"/>
</dbReference>
<keyword evidence="1" id="KW-0805">Transcription regulation</keyword>
<protein>
    <submittedName>
        <fullName evidence="5">Transcriptional regulator</fullName>
    </submittedName>
</protein>
<dbReference type="InterPro" id="IPR036390">
    <property type="entry name" value="WH_DNA-bd_sf"/>
</dbReference>
<dbReference type="InterPro" id="IPR000835">
    <property type="entry name" value="HTH_MarR-typ"/>
</dbReference>
<dbReference type="GO" id="GO:0003700">
    <property type="term" value="F:DNA-binding transcription factor activity"/>
    <property type="evidence" value="ECO:0007669"/>
    <property type="project" value="InterPro"/>
</dbReference>
<evidence type="ECO:0000313" key="6">
    <source>
        <dbReference type="Proteomes" id="UP000612808"/>
    </source>
</evidence>
<feature type="domain" description="HTH marR-type" evidence="4">
    <location>
        <begin position="29"/>
        <end position="88"/>
    </location>
</feature>
<sequence length="161" mass="18249">MAETDGEGRDEERTIRYRERLAATLTAVGLPRMPARVWAALFVADSGRLTAAEVAETLKVSPAAVSGAIRYLQQVKMAFREREPGNRRDHYVVRDDMWQAAITGRDQMLLQLQDTLREGIPVLGADTPAGARITESVDFMDFLMAEMQEMLKRWQEHRATR</sequence>
<evidence type="ECO:0000256" key="1">
    <source>
        <dbReference type="ARBA" id="ARBA00023015"/>
    </source>
</evidence>
<name>A0A8J3J6Y9_9ACTN</name>
<evidence type="ECO:0000259" key="4">
    <source>
        <dbReference type="Pfam" id="PF12802"/>
    </source>
</evidence>
<dbReference type="InterPro" id="IPR052362">
    <property type="entry name" value="HTH-GbsR_regulator"/>
</dbReference>
<dbReference type="Pfam" id="PF12802">
    <property type="entry name" value="MarR_2"/>
    <property type="match status" value="1"/>
</dbReference>
<dbReference type="InterPro" id="IPR036388">
    <property type="entry name" value="WH-like_DNA-bd_sf"/>
</dbReference>
<keyword evidence="3" id="KW-0804">Transcription</keyword>
<dbReference type="GO" id="GO:0003677">
    <property type="term" value="F:DNA binding"/>
    <property type="evidence" value="ECO:0007669"/>
    <property type="project" value="UniProtKB-KW"/>
</dbReference>
<accession>A0A8J3J6Y9</accession>
<comment type="caution">
    <text evidence="5">The sequence shown here is derived from an EMBL/GenBank/DDBJ whole genome shotgun (WGS) entry which is preliminary data.</text>
</comment>
<evidence type="ECO:0000256" key="3">
    <source>
        <dbReference type="ARBA" id="ARBA00023163"/>
    </source>
</evidence>
<dbReference type="Proteomes" id="UP000612808">
    <property type="component" value="Unassembled WGS sequence"/>
</dbReference>
<dbReference type="AlphaFoldDB" id="A0A8J3J6Y9"/>
<reference evidence="5" key="1">
    <citation type="submission" date="2021-01" db="EMBL/GenBank/DDBJ databases">
        <title>Whole genome shotgun sequence of Actinocatenispora rupis NBRC 107355.</title>
        <authorList>
            <person name="Komaki H."/>
            <person name="Tamura T."/>
        </authorList>
    </citation>
    <scope>NUCLEOTIDE SEQUENCE</scope>
    <source>
        <strain evidence="5">NBRC 107355</strain>
    </source>
</reference>
<dbReference type="PANTHER" id="PTHR38465">
    <property type="entry name" value="HTH-TYPE TRANSCRIPTIONAL REGULATOR MJ1563-RELATED"/>
    <property type="match status" value="1"/>
</dbReference>
<dbReference type="Gene3D" id="1.10.10.10">
    <property type="entry name" value="Winged helix-like DNA-binding domain superfamily/Winged helix DNA-binding domain"/>
    <property type="match status" value="1"/>
</dbReference>
<gene>
    <name evidence="5" type="ORF">Aru02nite_40540</name>
</gene>
<evidence type="ECO:0000256" key="2">
    <source>
        <dbReference type="ARBA" id="ARBA00023125"/>
    </source>
</evidence>
<keyword evidence="6" id="KW-1185">Reference proteome</keyword>
<dbReference type="EMBL" id="BOMB01000023">
    <property type="protein sequence ID" value="GID13165.1"/>
    <property type="molecule type" value="Genomic_DNA"/>
</dbReference>
<keyword evidence="2" id="KW-0238">DNA-binding</keyword>
<dbReference type="PANTHER" id="PTHR38465:SF2">
    <property type="entry name" value="HTH-TYPE TRANSCRIPTIONAL REGULATOR MMPR5"/>
    <property type="match status" value="1"/>
</dbReference>
<proteinExistence type="predicted"/>